<dbReference type="Gene3D" id="1.10.287.1260">
    <property type="match status" value="1"/>
</dbReference>
<keyword evidence="5 7" id="KW-1133">Transmembrane helix</keyword>
<dbReference type="InterPro" id="IPR011066">
    <property type="entry name" value="MscS_channel_C_sf"/>
</dbReference>
<comment type="similarity">
    <text evidence="2">Belongs to the MscS (TC 1.A.23) family.</text>
</comment>
<keyword evidence="6 7" id="KW-0472">Membrane</keyword>
<dbReference type="InterPro" id="IPR045275">
    <property type="entry name" value="MscS_archaea/bacteria_type"/>
</dbReference>
<dbReference type="SUPFAM" id="SSF82689">
    <property type="entry name" value="Mechanosensitive channel protein MscS (YggB), C-terminal domain"/>
    <property type="match status" value="1"/>
</dbReference>
<sequence length="291" mass="32878">MDFLQQLNEWGQNGILRYGLVDTILSIVLIVLLSVLISKYLTHLIRRLKPRNQPILLKIKKVVVCVIALYAILTLFVPAQAILNPLLASGGIVAVVLGLAAQETVGNLISGMMILLFRPFHINDLVRVNNGEYVGTVVEITVRHTVIQTFENTRIIIPNAQMNTAVLENISDIHSAKADFLYVTIAYDSDLDKAIALIEQEVARHPKYCDPRSPQEKEEGVPEVIVRVTDFKDSGIELRATVYSNDNSTCFIMLSDLRIAIKQRFDEEGIEMPYPKRDVYIREIQKKEELH</sequence>
<dbReference type="Gene3D" id="2.30.30.60">
    <property type="match status" value="1"/>
</dbReference>
<dbReference type="Pfam" id="PF21082">
    <property type="entry name" value="MS_channel_3rd"/>
    <property type="match status" value="1"/>
</dbReference>
<dbReference type="PANTHER" id="PTHR30221:SF1">
    <property type="entry name" value="SMALL-CONDUCTANCE MECHANOSENSITIVE CHANNEL"/>
    <property type="match status" value="1"/>
</dbReference>
<reference evidence="11" key="2">
    <citation type="submission" date="2023-06" db="EMBL/GenBank/DDBJ databases">
        <title>Identification and characterization of horizontal gene transfer across gut microbiota members of farm animals based on homology search.</title>
        <authorList>
            <person name="Zeman M."/>
            <person name="Kubasova T."/>
            <person name="Jahodarova E."/>
            <person name="Nykrynova M."/>
            <person name="Rychlik I."/>
        </authorList>
    </citation>
    <scope>NUCLEOTIDE SEQUENCE [LARGE SCALE GENOMIC DNA]</scope>
    <source>
        <strain evidence="11">ET39</strain>
    </source>
</reference>
<reference evidence="10 11" key="1">
    <citation type="submission" date="2023-06" db="EMBL/GenBank/DDBJ databases">
        <title>Identification and characterization of horizontal gene transfer across gut microbiota members of farm animals based on homology search.</title>
        <authorList>
            <person name="Schwarzerova J."/>
            <person name="Nykrynova M."/>
            <person name="Jureckova K."/>
            <person name="Cejkova D."/>
            <person name="Rychlik I."/>
        </authorList>
    </citation>
    <scope>NUCLEOTIDE SEQUENCE [LARGE SCALE GENOMIC DNA]</scope>
    <source>
        <strain evidence="10 11">ET39</strain>
    </source>
</reference>
<evidence type="ECO:0000256" key="6">
    <source>
        <dbReference type="ARBA" id="ARBA00023136"/>
    </source>
</evidence>
<evidence type="ECO:0000256" key="1">
    <source>
        <dbReference type="ARBA" id="ARBA00004651"/>
    </source>
</evidence>
<organism evidence="10 11">
    <name type="scientific">Amedibacillus dolichus</name>
    <dbReference type="NCBI Taxonomy" id="31971"/>
    <lineage>
        <taxon>Bacteria</taxon>
        <taxon>Bacillati</taxon>
        <taxon>Bacillota</taxon>
        <taxon>Erysipelotrichia</taxon>
        <taxon>Erysipelotrichales</taxon>
        <taxon>Erysipelotrichaceae</taxon>
        <taxon>Amedibacillus</taxon>
    </lineage>
</organism>
<dbReference type="Gene3D" id="3.30.70.100">
    <property type="match status" value="1"/>
</dbReference>
<dbReference type="InterPro" id="IPR011014">
    <property type="entry name" value="MscS_channel_TM-2"/>
</dbReference>
<name>A0ABT7U908_9FIRM</name>
<evidence type="ECO:0000256" key="5">
    <source>
        <dbReference type="ARBA" id="ARBA00022989"/>
    </source>
</evidence>
<dbReference type="PANTHER" id="PTHR30221">
    <property type="entry name" value="SMALL-CONDUCTANCE MECHANOSENSITIVE CHANNEL"/>
    <property type="match status" value="1"/>
</dbReference>
<evidence type="ECO:0000259" key="9">
    <source>
        <dbReference type="Pfam" id="PF21082"/>
    </source>
</evidence>
<evidence type="ECO:0000259" key="8">
    <source>
        <dbReference type="Pfam" id="PF00924"/>
    </source>
</evidence>
<feature type="transmembrane region" description="Helical" evidence="7">
    <location>
        <begin position="89"/>
        <end position="117"/>
    </location>
</feature>
<keyword evidence="11" id="KW-1185">Reference proteome</keyword>
<proteinExistence type="inferred from homology"/>
<accession>A0ABT7U908</accession>
<dbReference type="InterPro" id="IPR010920">
    <property type="entry name" value="LSM_dom_sf"/>
</dbReference>
<reference evidence="10 11" key="3">
    <citation type="submission" date="2023-06" db="EMBL/GenBank/DDBJ databases">
        <authorList>
            <person name="Zeman M."/>
            <person name="Kubasova T."/>
            <person name="Jahodarova E."/>
            <person name="Nykrynova M."/>
            <person name="Rychlik I."/>
        </authorList>
    </citation>
    <scope>NUCLEOTIDE SEQUENCE [LARGE SCALE GENOMIC DNA]</scope>
    <source>
        <strain evidence="10 11">ET39</strain>
    </source>
</reference>
<comment type="subcellular location">
    <subcellularLocation>
        <location evidence="1">Cell membrane</location>
        <topology evidence="1">Multi-pass membrane protein</topology>
    </subcellularLocation>
</comment>
<dbReference type="InterPro" id="IPR006685">
    <property type="entry name" value="MscS_channel_2nd"/>
</dbReference>
<gene>
    <name evidence="10" type="ORF">QUV96_00545</name>
</gene>
<dbReference type="EMBL" id="JAUDCG010000002">
    <property type="protein sequence ID" value="MDM8156122.1"/>
    <property type="molecule type" value="Genomic_DNA"/>
</dbReference>
<keyword evidence="4 7" id="KW-0812">Transmembrane</keyword>
<evidence type="ECO:0000256" key="2">
    <source>
        <dbReference type="ARBA" id="ARBA00008017"/>
    </source>
</evidence>
<evidence type="ECO:0000256" key="7">
    <source>
        <dbReference type="SAM" id="Phobius"/>
    </source>
</evidence>
<dbReference type="Proteomes" id="UP001529340">
    <property type="component" value="Unassembled WGS sequence"/>
</dbReference>
<feature type="transmembrane region" description="Helical" evidence="7">
    <location>
        <begin position="62"/>
        <end position="83"/>
    </location>
</feature>
<feature type="transmembrane region" description="Helical" evidence="7">
    <location>
        <begin position="20"/>
        <end position="41"/>
    </location>
</feature>
<dbReference type="InterPro" id="IPR023408">
    <property type="entry name" value="MscS_beta-dom_sf"/>
</dbReference>
<dbReference type="InterPro" id="IPR049278">
    <property type="entry name" value="MS_channel_C"/>
</dbReference>
<dbReference type="SUPFAM" id="SSF82861">
    <property type="entry name" value="Mechanosensitive channel protein MscS (YggB), transmembrane region"/>
    <property type="match status" value="1"/>
</dbReference>
<comment type="caution">
    <text evidence="10">The sequence shown here is derived from an EMBL/GenBank/DDBJ whole genome shotgun (WGS) entry which is preliminary data.</text>
</comment>
<feature type="domain" description="Mechanosensitive ion channel MscS C-terminal" evidence="9">
    <location>
        <begin position="182"/>
        <end position="272"/>
    </location>
</feature>
<dbReference type="SUPFAM" id="SSF50182">
    <property type="entry name" value="Sm-like ribonucleoproteins"/>
    <property type="match status" value="1"/>
</dbReference>
<evidence type="ECO:0000256" key="3">
    <source>
        <dbReference type="ARBA" id="ARBA00022475"/>
    </source>
</evidence>
<feature type="domain" description="Mechanosensitive ion channel MscS" evidence="8">
    <location>
        <begin position="104"/>
        <end position="171"/>
    </location>
</feature>
<evidence type="ECO:0000313" key="11">
    <source>
        <dbReference type="Proteomes" id="UP001529340"/>
    </source>
</evidence>
<evidence type="ECO:0000256" key="4">
    <source>
        <dbReference type="ARBA" id="ARBA00022692"/>
    </source>
</evidence>
<keyword evidence="3" id="KW-1003">Cell membrane</keyword>
<dbReference type="Pfam" id="PF00924">
    <property type="entry name" value="MS_channel_2nd"/>
    <property type="match status" value="1"/>
</dbReference>
<protein>
    <submittedName>
        <fullName evidence="10">Mechanosensitive ion channel family protein</fullName>
    </submittedName>
</protein>
<evidence type="ECO:0000313" key="10">
    <source>
        <dbReference type="EMBL" id="MDM8156122.1"/>
    </source>
</evidence>
<dbReference type="RefSeq" id="WP_289606595.1">
    <property type="nucleotide sequence ID" value="NZ_JAUDCG010000002.1"/>
</dbReference>